<feature type="region of interest" description="Disordered" evidence="1">
    <location>
        <begin position="307"/>
        <end position="395"/>
    </location>
</feature>
<organism evidence="2 3">
    <name type="scientific">Aduncisulcus paluster</name>
    <dbReference type="NCBI Taxonomy" id="2918883"/>
    <lineage>
        <taxon>Eukaryota</taxon>
        <taxon>Metamonada</taxon>
        <taxon>Carpediemonas-like organisms</taxon>
        <taxon>Aduncisulcus</taxon>
    </lineage>
</organism>
<evidence type="ECO:0000313" key="2">
    <source>
        <dbReference type="EMBL" id="GKT32514.1"/>
    </source>
</evidence>
<evidence type="ECO:0000313" key="3">
    <source>
        <dbReference type="Proteomes" id="UP001057375"/>
    </source>
</evidence>
<dbReference type="Proteomes" id="UP001057375">
    <property type="component" value="Unassembled WGS sequence"/>
</dbReference>
<gene>
    <name evidence="2" type="ORF">ADUPG1_006654</name>
</gene>
<feature type="compositionally biased region" description="Low complexity" evidence="1">
    <location>
        <begin position="249"/>
        <end position="265"/>
    </location>
</feature>
<reference evidence="2" key="1">
    <citation type="submission" date="2022-03" db="EMBL/GenBank/DDBJ databases">
        <title>Draft genome sequence of Aduncisulcus paluster, a free-living microaerophilic Fornicata.</title>
        <authorList>
            <person name="Yuyama I."/>
            <person name="Kume K."/>
            <person name="Tamura T."/>
            <person name="Inagaki Y."/>
            <person name="Hashimoto T."/>
        </authorList>
    </citation>
    <scope>NUCLEOTIDE SEQUENCE</scope>
    <source>
        <strain evidence="2">NY0171</strain>
    </source>
</reference>
<sequence>MYPLSHIPPSYSLDNRHNFAFAFSFKKCSESFIEKNQSVFQCHRLDVISRALKHFHLHPIEIVCRFIRLVGTSKHSIFQFIHKELGGKEYFISTKIVTPEFFICFQLPFACQRIRKIISAKHRHYFVLRSDMSSPVSTQSYVVGVGRASEVSELEAELGAPVQINQCPAMPNTFDAKMFVSPYSPPAIILPSEIHDRHFHPQPPFYSSMPYLPHASHHQHHYTAPPPIIPQQYSHIPETGRTSIGYSHQAPPSFQAQAQAQSQSARVPGASTVPSLIQHHPMHSELRQPAFGDDMFTLPEYLLPSSSSSSSALPSSPKLNLLPRTLSTSSASSSSRSLPGMGDQHHESPIHAVPSSSSSSSLGPERFSSRSSSEASIGHFDPTKVSSSSSSSSSHQLFVYDGF</sequence>
<feature type="region of interest" description="Disordered" evidence="1">
    <location>
        <begin position="216"/>
        <end position="270"/>
    </location>
</feature>
<dbReference type="EMBL" id="BQXS01010000">
    <property type="protein sequence ID" value="GKT32514.1"/>
    <property type="molecule type" value="Genomic_DNA"/>
</dbReference>
<feature type="compositionally biased region" description="Low complexity" evidence="1">
    <location>
        <begin position="307"/>
        <end position="339"/>
    </location>
</feature>
<evidence type="ECO:0000256" key="1">
    <source>
        <dbReference type="SAM" id="MobiDB-lite"/>
    </source>
</evidence>
<protein>
    <submittedName>
        <fullName evidence="2">Uncharacterized protein</fullName>
    </submittedName>
</protein>
<comment type="caution">
    <text evidence="2">The sequence shown here is derived from an EMBL/GenBank/DDBJ whole genome shotgun (WGS) entry which is preliminary data.</text>
</comment>
<name>A0ABQ5KM12_9EUKA</name>
<proteinExistence type="predicted"/>
<keyword evidence="3" id="KW-1185">Reference proteome</keyword>
<accession>A0ABQ5KM12</accession>
<feature type="compositionally biased region" description="Low complexity" evidence="1">
    <location>
        <begin position="354"/>
        <end position="376"/>
    </location>
</feature>